<keyword evidence="3" id="KW-1185">Reference proteome</keyword>
<gene>
    <name evidence="2" type="ORF">R1flu_024347</name>
</gene>
<accession>A0ABD1XV24</accession>
<evidence type="ECO:0000313" key="2">
    <source>
        <dbReference type="EMBL" id="KAL2612655.1"/>
    </source>
</evidence>
<proteinExistence type="predicted"/>
<dbReference type="Proteomes" id="UP001605036">
    <property type="component" value="Unassembled WGS sequence"/>
</dbReference>
<sequence length="100" mass="10968">MHEWPLPYSAAQENTSKDVLEDSPIPQKETGLILPTALNSICGTKSMVDTSVPGGGAPFRDTLAFDPSFLGNADSDLLAIQVSRRKPHCQPPQPFWEFTR</sequence>
<dbReference type="EMBL" id="JBHFFA010000007">
    <property type="protein sequence ID" value="KAL2612655.1"/>
    <property type="molecule type" value="Genomic_DNA"/>
</dbReference>
<name>A0ABD1XV24_9MARC</name>
<evidence type="ECO:0000313" key="3">
    <source>
        <dbReference type="Proteomes" id="UP001605036"/>
    </source>
</evidence>
<feature type="region of interest" description="Disordered" evidence="1">
    <location>
        <begin position="1"/>
        <end position="23"/>
    </location>
</feature>
<organism evidence="2 3">
    <name type="scientific">Riccia fluitans</name>
    <dbReference type="NCBI Taxonomy" id="41844"/>
    <lineage>
        <taxon>Eukaryota</taxon>
        <taxon>Viridiplantae</taxon>
        <taxon>Streptophyta</taxon>
        <taxon>Embryophyta</taxon>
        <taxon>Marchantiophyta</taxon>
        <taxon>Marchantiopsida</taxon>
        <taxon>Marchantiidae</taxon>
        <taxon>Marchantiales</taxon>
        <taxon>Ricciaceae</taxon>
        <taxon>Riccia</taxon>
    </lineage>
</organism>
<evidence type="ECO:0000256" key="1">
    <source>
        <dbReference type="SAM" id="MobiDB-lite"/>
    </source>
</evidence>
<protein>
    <submittedName>
        <fullName evidence="2">Uncharacterized protein</fullName>
    </submittedName>
</protein>
<comment type="caution">
    <text evidence="2">The sequence shown here is derived from an EMBL/GenBank/DDBJ whole genome shotgun (WGS) entry which is preliminary data.</text>
</comment>
<dbReference type="AlphaFoldDB" id="A0ABD1XV24"/>
<reference evidence="2 3" key="1">
    <citation type="submission" date="2024-09" db="EMBL/GenBank/DDBJ databases">
        <title>Chromosome-scale assembly of Riccia fluitans.</title>
        <authorList>
            <person name="Paukszto L."/>
            <person name="Sawicki J."/>
            <person name="Karawczyk K."/>
            <person name="Piernik-Szablinska J."/>
            <person name="Szczecinska M."/>
            <person name="Mazdziarz M."/>
        </authorList>
    </citation>
    <scope>NUCLEOTIDE SEQUENCE [LARGE SCALE GENOMIC DNA]</scope>
    <source>
        <strain evidence="2">Rf_01</strain>
        <tissue evidence="2">Aerial parts of the thallus</tissue>
    </source>
</reference>